<keyword evidence="3 5" id="KW-0659">Purine metabolism</keyword>
<dbReference type="RefSeq" id="WP_345680003.1">
    <property type="nucleotide sequence ID" value="NZ_BAABHS010000039.1"/>
</dbReference>
<dbReference type="PANTHER" id="PTHR42874:SF1">
    <property type="entry name" value="URICASE"/>
    <property type="match status" value="1"/>
</dbReference>
<dbReference type="InterPro" id="IPR019842">
    <property type="entry name" value="Uricase_CS"/>
</dbReference>
<evidence type="ECO:0000256" key="6">
    <source>
        <dbReference type="RuleBase" id="RU004455"/>
    </source>
</evidence>
<evidence type="ECO:0000256" key="4">
    <source>
        <dbReference type="ARBA" id="ARBA00023002"/>
    </source>
</evidence>
<evidence type="ECO:0000313" key="7">
    <source>
        <dbReference type="EMBL" id="GAA4990128.1"/>
    </source>
</evidence>
<reference evidence="8" key="1">
    <citation type="journal article" date="2019" name="Int. J. Syst. Evol. Microbiol.">
        <title>The Global Catalogue of Microorganisms (GCM) 10K type strain sequencing project: providing services to taxonomists for standard genome sequencing and annotation.</title>
        <authorList>
            <consortium name="The Broad Institute Genomics Platform"/>
            <consortium name="The Broad Institute Genome Sequencing Center for Infectious Disease"/>
            <person name="Wu L."/>
            <person name="Ma J."/>
        </authorList>
    </citation>
    <scope>NUCLEOTIDE SEQUENCE [LARGE SCALE GENOMIC DNA]</scope>
    <source>
        <strain evidence="8">JCM 17986</strain>
    </source>
</reference>
<dbReference type="EMBL" id="BAABHS010000039">
    <property type="protein sequence ID" value="GAA4990128.1"/>
    <property type="molecule type" value="Genomic_DNA"/>
</dbReference>
<dbReference type="PROSITE" id="PS00366">
    <property type="entry name" value="URICASE"/>
    <property type="match status" value="1"/>
</dbReference>
<comment type="pathway">
    <text evidence="1 5">Purine metabolism; urate degradation; (S)-allantoin from urate: step 1/3.</text>
</comment>
<comment type="similarity">
    <text evidence="2 5 6">Belongs to the uricase family.</text>
</comment>
<dbReference type="PIRSF" id="PIRSF000241">
    <property type="entry name" value="Urate_oxidase"/>
    <property type="match status" value="1"/>
</dbReference>
<keyword evidence="4 5" id="KW-0560">Oxidoreductase</keyword>
<dbReference type="PANTHER" id="PTHR42874">
    <property type="entry name" value="URICASE"/>
    <property type="match status" value="1"/>
</dbReference>
<evidence type="ECO:0000256" key="1">
    <source>
        <dbReference type="ARBA" id="ARBA00004831"/>
    </source>
</evidence>
<dbReference type="EC" id="1.7.3.3" evidence="5 6"/>
<accession>A0ABP9I7M0</accession>
<dbReference type="InterPro" id="IPR002042">
    <property type="entry name" value="Uricase"/>
</dbReference>
<keyword evidence="8" id="KW-1185">Reference proteome</keyword>
<proteinExistence type="inferred from homology"/>
<name>A0ABP9I7M0_9ACTN</name>
<comment type="function">
    <text evidence="5 6">Catalyzes the oxidation of uric acid to 5-hydroxyisourate, which is further processed to form (S)-allantoin.</text>
</comment>
<comment type="catalytic activity">
    <reaction evidence="5 6">
        <text>urate + O2 + H2O = 5-hydroxyisourate + H2O2</text>
        <dbReference type="Rhea" id="RHEA:21368"/>
        <dbReference type="ChEBI" id="CHEBI:15377"/>
        <dbReference type="ChEBI" id="CHEBI:15379"/>
        <dbReference type="ChEBI" id="CHEBI:16240"/>
        <dbReference type="ChEBI" id="CHEBI:17775"/>
        <dbReference type="ChEBI" id="CHEBI:18072"/>
        <dbReference type="EC" id="1.7.3.3"/>
    </reaction>
</comment>
<dbReference type="Proteomes" id="UP001500466">
    <property type="component" value="Unassembled WGS sequence"/>
</dbReference>
<organism evidence="7 8">
    <name type="scientific">Yinghuangia aomiensis</name>
    <dbReference type="NCBI Taxonomy" id="676205"/>
    <lineage>
        <taxon>Bacteria</taxon>
        <taxon>Bacillati</taxon>
        <taxon>Actinomycetota</taxon>
        <taxon>Actinomycetes</taxon>
        <taxon>Kitasatosporales</taxon>
        <taxon>Streptomycetaceae</taxon>
        <taxon>Yinghuangia</taxon>
    </lineage>
</organism>
<evidence type="ECO:0000256" key="2">
    <source>
        <dbReference type="ARBA" id="ARBA00009760"/>
    </source>
</evidence>
<comment type="caution">
    <text evidence="7">The sequence shown here is derived from an EMBL/GenBank/DDBJ whole genome shotgun (WGS) entry which is preliminary data.</text>
</comment>
<dbReference type="PRINTS" id="PR00093">
    <property type="entry name" value="URICASE"/>
</dbReference>
<gene>
    <name evidence="7" type="primary">pucL_2</name>
    <name evidence="7" type="ORF">GCM10023205_71740</name>
</gene>
<dbReference type="NCBIfam" id="TIGR03383">
    <property type="entry name" value="urate_oxi"/>
    <property type="match status" value="1"/>
</dbReference>
<dbReference type="SUPFAM" id="SSF55620">
    <property type="entry name" value="Tetrahydrobiopterin biosynthesis enzymes-like"/>
    <property type="match status" value="2"/>
</dbReference>
<evidence type="ECO:0000256" key="3">
    <source>
        <dbReference type="ARBA" id="ARBA00022631"/>
    </source>
</evidence>
<dbReference type="Pfam" id="PF01014">
    <property type="entry name" value="Uricase"/>
    <property type="match status" value="2"/>
</dbReference>
<dbReference type="Gene3D" id="3.10.270.10">
    <property type="entry name" value="Urate Oxidase"/>
    <property type="match status" value="1"/>
</dbReference>
<evidence type="ECO:0000256" key="5">
    <source>
        <dbReference type="PIRNR" id="PIRNR000241"/>
    </source>
</evidence>
<protein>
    <recommendedName>
        <fullName evidence="5 6">Uricase</fullName>
        <ecNumber evidence="5 6">1.7.3.3</ecNumber>
    </recommendedName>
    <alternativeName>
        <fullName evidence="5">Urate oxidase</fullName>
    </alternativeName>
</protein>
<sequence length="299" mass="32828">MGIVLGPNRYGKAEVRLVRVVRDDATHHRLADLTVSIALSGDLAATHLAGDNAHVLPTDSMRALVFAFAREQPGEEPEEFALRLARHLTTAYEPVHTAQVRIHAHPWERIAAAEGPHPHAWTRAAGSRYAGAVRNADGAEQVVSGLDDVTVLKSTGSEFHGFLTDRYTTLEPTDDRVLATSVSARWRHAARPEESDLGADWTGSYAAARATLLRTFADTRSLSLQQTLYAMGKAVLDEQPRLAEVRLELPNKHHFLVDLAPYGHDNPGEVYYAADRPYGLIEGAVLRDDAIPAMPELPW</sequence>
<evidence type="ECO:0000313" key="8">
    <source>
        <dbReference type="Proteomes" id="UP001500466"/>
    </source>
</evidence>